<protein>
    <submittedName>
        <fullName evidence="1">Uncharacterized protein</fullName>
    </submittedName>
</protein>
<dbReference type="EMBL" id="JTJC03000003">
    <property type="protein sequence ID" value="NHC35609.1"/>
    <property type="molecule type" value="Genomic_DNA"/>
</dbReference>
<keyword evidence="2" id="KW-1185">Reference proteome</keyword>
<evidence type="ECO:0000313" key="2">
    <source>
        <dbReference type="Proteomes" id="UP000031532"/>
    </source>
</evidence>
<name>A0A9X5I5F4_9CYAN</name>
<dbReference type="AlphaFoldDB" id="A0A9X5I5F4"/>
<dbReference type="Proteomes" id="UP000031532">
    <property type="component" value="Unassembled WGS sequence"/>
</dbReference>
<proteinExistence type="predicted"/>
<sequence>MRIRLERKLSSCPHHLCCTVCDRMFESGRVRTLLHNDEGFIQGDICPECMRLSVETIQYKIRERAMVLLEETDDSGNTTFSPQARAMELLDCSTENVKYPQFYHWWLVQLEIFSRQSSDARNFTGIENWEYKGRSRKAQDRSWRERLRTFFEKDESEK</sequence>
<accession>A0A9X5I5F4</accession>
<dbReference type="OrthoDB" id="516169at2"/>
<comment type="caution">
    <text evidence="1">The sequence shown here is derived from an EMBL/GenBank/DDBJ whole genome shotgun (WGS) entry which is preliminary data.</text>
</comment>
<organism evidence="1 2">
    <name type="scientific">Scytonema millei VB511283</name>
    <dbReference type="NCBI Taxonomy" id="1245923"/>
    <lineage>
        <taxon>Bacteria</taxon>
        <taxon>Bacillati</taxon>
        <taxon>Cyanobacteriota</taxon>
        <taxon>Cyanophyceae</taxon>
        <taxon>Nostocales</taxon>
        <taxon>Scytonemataceae</taxon>
        <taxon>Scytonema</taxon>
    </lineage>
</organism>
<evidence type="ECO:0000313" key="1">
    <source>
        <dbReference type="EMBL" id="NHC35609.1"/>
    </source>
</evidence>
<reference evidence="1 2" key="1">
    <citation type="journal article" date="2015" name="Genome Announc.">
        <title>Draft Genome Sequence of the Terrestrial Cyanobacterium Scytonema millei VB511283, Isolated from Eastern India.</title>
        <authorList>
            <person name="Sen D."/>
            <person name="Chandrababunaidu M.M."/>
            <person name="Singh D."/>
            <person name="Sanghi N."/>
            <person name="Ghorai A."/>
            <person name="Mishra G.P."/>
            <person name="Madduluri M."/>
            <person name="Adhikary S.P."/>
            <person name="Tripathy S."/>
        </authorList>
    </citation>
    <scope>NUCLEOTIDE SEQUENCE [LARGE SCALE GENOMIC DNA]</scope>
    <source>
        <strain evidence="1 2">VB511283</strain>
    </source>
</reference>
<gene>
    <name evidence="1" type="ORF">QH73_0013210</name>
</gene>
<dbReference type="RefSeq" id="WP_132867013.1">
    <property type="nucleotide sequence ID" value="NZ_JTJC03000003.1"/>
</dbReference>